<evidence type="ECO:0000313" key="1">
    <source>
        <dbReference type="EMBL" id="CAG8579248.1"/>
    </source>
</evidence>
<dbReference type="EMBL" id="CAJVPW010007296">
    <property type="protein sequence ID" value="CAG8579248.1"/>
    <property type="molecule type" value="Genomic_DNA"/>
</dbReference>
<evidence type="ECO:0000313" key="2">
    <source>
        <dbReference type="Proteomes" id="UP000789366"/>
    </source>
</evidence>
<protein>
    <submittedName>
        <fullName evidence="1">5083_t:CDS:1</fullName>
    </submittedName>
</protein>
<name>A0ACA9MCL2_9GLOM</name>
<keyword evidence="2" id="KW-1185">Reference proteome</keyword>
<sequence length="390" mass="44292">MSTPEDIGPLVSHCLVTYKNSIYIFGGTIGCSKFALTNFFHYATPPFSQGKILWQPLSTENVKSVTDAGCIVDETRGLLFVIGGRDYLNNTCPGIQVYDFNIQRWNDPQYSQSFTPTDFLTDWWGPRAAWLQPGLMFMWGANSTTQGSYLLDINVNPWQWTILSDNKKYNSINPTTYIYSPKYGFMIPQFQLPIPFNDGVVGVWDDKLNIIMMDTRGTVMQVVNFDLKTFKFDNVISAPFIQNITTTRNRGYGAQFSWSDSIFIYGGTAEYCNQPLLDTWVVYNMSSQKWETNFSDKKSTNFINNNISLPKVNGLDINNEDSILPSNGKDSMSYSTNDNSKPLIIIIIVLSLIIVIFVFSVTLLYSKRIINRYKSGKFQIDERSSTRVAG</sequence>
<gene>
    <name evidence="1" type="ORF">SPELUC_LOCUS6299</name>
</gene>
<reference evidence="1" key="1">
    <citation type="submission" date="2021-06" db="EMBL/GenBank/DDBJ databases">
        <authorList>
            <person name="Kallberg Y."/>
            <person name="Tangrot J."/>
            <person name="Rosling A."/>
        </authorList>
    </citation>
    <scope>NUCLEOTIDE SEQUENCE</scope>
    <source>
        <strain evidence="1">28 12/20/2015</strain>
    </source>
</reference>
<accession>A0ACA9MCL2</accession>
<comment type="caution">
    <text evidence="1">The sequence shown here is derived from an EMBL/GenBank/DDBJ whole genome shotgun (WGS) entry which is preliminary data.</text>
</comment>
<organism evidence="1 2">
    <name type="scientific">Cetraspora pellucida</name>
    <dbReference type="NCBI Taxonomy" id="1433469"/>
    <lineage>
        <taxon>Eukaryota</taxon>
        <taxon>Fungi</taxon>
        <taxon>Fungi incertae sedis</taxon>
        <taxon>Mucoromycota</taxon>
        <taxon>Glomeromycotina</taxon>
        <taxon>Glomeromycetes</taxon>
        <taxon>Diversisporales</taxon>
        <taxon>Gigasporaceae</taxon>
        <taxon>Cetraspora</taxon>
    </lineage>
</organism>
<proteinExistence type="predicted"/>
<dbReference type="Proteomes" id="UP000789366">
    <property type="component" value="Unassembled WGS sequence"/>
</dbReference>